<feature type="compositionally biased region" description="Basic and acidic residues" evidence="1">
    <location>
        <begin position="714"/>
        <end position="727"/>
    </location>
</feature>
<feature type="region of interest" description="Disordered" evidence="1">
    <location>
        <begin position="386"/>
        <end position="492"/>
    </location>
</feature>
<evidence type="ECO:0000259" key="3">
    <source>
        <dbReference type="Pfam" id="PF25800"/>
    </source>
</evidence>
<feature type="region of interest" description="Disordered" evidence="1">
    <location>
        <begin position="578"/>
        <end position="613"/>
    </location>
</feature>
<keyword evidence="2" id="KW-0472">Membrane</keyword>
<dbReference type="AlphaFoldDB" id="A0A450X9M6"/>
<evidence type="ECO:0000256" key="1">
    <source>
        <dbReference type="SAM" id="MobiDB-lite"/>
    </source>
</evidence>
<organism evidence="4">
    <name type="scientific">Candidatus Kentrum sp. MB</name>
    <dbReference type="NCBI Taxonomy" id="2138164"/>
    <lineage>
        <taxon>Bacteria</taxon>
        <taxon>Pseudomonadati</taxon>
        <taxon>Pseudomonadota</taxon>
        <taxon>Gammaproteobacteria</taxon>
        <taxon>Candidatus Kentrum</taxon>
    </lineage>
</organism>
<dbReference type="CDD" id="cd00118">
    <property type="entry name" value="LysM"/>
    <property type="match status" value="1"/>
</dbReference>
<feature type="compositionally biased region" description="Low complexity" evidence="1">
    <location>
        <begin position="151"/>
        <end position="178"/>
    </location>
</feature>
<dbReference type="InterPro" id="IPR057840">
    <property type="entry name" value="FimV_N"/>
</dbReference>
<keyword evidence="2" id="KW-1133">Transmembrane helix</keyword>
<keyword evidence="2" id="KW-0812">Transmembrane</keyword>
<dbReference type="Pfam" id="PF25800">
    <property type="entry name" value="FimV_N"/>
    <property type="match status" value="1"/>
</dbReference>
<proteinExistence type="predicted"/>
<dbReference type="NCBIfam" id="TIGR03504">
    <property type="entry name" value="FimV_Cterm"/>
    <property type="match status" value="1"/>
</dbReference>
<accession>A0A450X9M6</accession>
<dbReference type="InterPro" id="IPR020012">
    <property type="entry name" value="LysM_FimV"/>
</dbReference>
<name>A0A450X9M6_9GAMM</name>
<dbReference type="NCBIfam" id="TIGR03505">
    <property type="entry name" value="FimV_core"/>
    <property type="match status" value="1"/>
</dbReference>
<feature type="domain" description="FimV N-terminal" evidence="3">
    <location>
        <begin position="22"/>
        <end position="129"/>
    </location>
</feature>
<feature type="region of interest" description="Disordered" evidence="1">
    <location>
        <begin position="628"/>
        <end position="674"/>
    </location>
</feature>
<gene>
    <name evidence="4" type="ORF">BECKMB1821G_GA0114241_101740</name>
</gene>
<dbReference type="InterPro" id="IPR018392">
    <property type="entry name" value="LysM"/>
</dbReference>
<dbReference type="Gene3D" id="1.20.58.2200">
    <property type="match status" value="1"/>
</dbReference>
<evidence type="ECO:0000256" key="2">
    <source>
        <dbReference type="SAM" id="Phobius"/>
    </source>
</evidence>
<feature type="compositionally biased region" description="Basic and acidic residues" evidence="1">
    <location>
        <begin position="399"/>
        <end position="413"/>
    </location>
</feature>
<dbReference type="Gene3D" id="3.10.350.10">
    <property type="entry name" value="LysM domain"/>
    <property type="match status" value="1"/>
</dbReference>
<protein>
    <submittedName>
        <fullName evidence="4">FimV N-terminal domain-containing protein</fullName>
    </submittedName>
</protein>
<dbReference type="InterPro" id="IPR036779">
    <property type="entry name" value="LysM_dom_sf"/>
</dbReference>
<dbReference type="EMBL" id="CAADFO010000017">
    <property type="protein sequence ID" value="VFK26012.1"/>
    <property type="molecule type" value="Genomic_DNA"/>
</dbReference>
<sequence>MRKSIFALMLLFFIPTAGVHALGLMDISLSSEINQPLEARIPLRALQADDMDTMRIKVADAEHFTRANLERLPILDRLRFQAIQPPKGAAYIRITTDEAVNDPFLSFIVEVSWSRGRILREYTLLLDPPTYTGAASATVREAGIKATGDHTSAPAKAAKSSTTKTSPAPASTPAPAAADGKSDGAESLPSYGPVTPKDTLWSIATRFRPDKSVSMEQMMLALRQHNPEAFSQNNINTLKAGAILRIPNPNKTKTVSQDKALAEVQRQHAAWEKLRQKIATKPAATPKGSPVPSAETKVDATEPRQSGRVEILSAGTAEEGVGQVGKNDIRELRAEISLVKEEIDAKSRENKELRSRLAEAEDLIQEFVHLMEIQSDEINALKKKLMETRAEAESTTPHAETEPKPESKPKPEPESEASISPQDTPKEDTGAPREETEIPADSQTETAGAMETEREESSSLSPLPLEPAREIATPIDPPPETVQSKSDSDSEDAFSFSLDSLDEFMGRIHDNMILIVAGLGGLLILIGGWILWLRRRREIAEGDGFDGISLFPQDMEMDGQTSRADRPIESGYEKDIFATARPQGETSRESEAPLSSGIGASSGAEKPSSFTLGASPDIVENIASDAGIGTTGQTASETTGEPAGKVTDTLEEKGKGSAITPAMGVSRESDTGRHPSTEWTFDFMDEDIADPSSGKTEKTKTAEGENLDFGFDLESPHEPERKDDDIRFPNFPPPEMSGIDETQTQLDLAQAYIDMGDTEGARNILDKVLLKKEGEKYQALARELLEKIS</sequence>
<evidence type="ECO:0000313" key="4">
    <source>
        <dbReference type="EMBL" id="VFK26012.1"/>
    </source>
</evidence>
<dbReference type="InterPro" id="IPR020011">
    <property type="entry name" value="FimV_C"/>
</dbReference>
<feature type="region of interest" description="Disordered" evidence="1">
    <location>
        <begin position="147"/>
        <end position="193"/>
    </location>
</feature>
<dbReference type="InterPro" id="IPR038440">
    <property type="entry name" value="FimV_C_sf"/>
</dbReference>
<feature type="compositionally biased region" description="Basic and acidic residues" evidence="1">
    <location>
        <begin position="424"/>
        <end position="436"/>
    </location>
</feature>
<reference evidence="4" key="1">
    <citation type="submission" date="2019-02" db="EMBL/GenBank/DDBJ databases">
        <authorList>
            <person name="Gruber-Vodicka R. H."/>
            <person name="Seah K. B. B."/>
        </authorList>
    </citation>
    <scope>NUCLEOTIDE SEQUENCE</scope>
    <source>
        <strain evidence="4">BECK_BZ197</strain>
    </source>
</reference>
<feature type="transmembrane region" description="Helical" evidence="2">
    <location>
        <begin position="512"/>
        <end position="532"/>
    </location>
</feature>
<feature type="region of interest" description="Disordered" evidence="1">
    <location>
        <begin position="686"/>
        <end position="739"/>
    </location>
</feature>
<feature type="region of interest" description="Disordered" evidence="1">
    <location>
        <begin position="281"/>
        <end position="304"/>
    </location>
</feature>